<evidence type="ECO:0000256" key="6">
    <source>
        <dbReference type="RuleBase" id="RU000461"/>
    </source>
</evidence>
<dbReference type="SUPFAM" id="SSF48264">
    <property type="entry name" value="Cytochrome P450"/>
    <property type="match status" value="1"/>
</dbReference>
<organism evidence="7 8">
    <name type="scientific">Bionectria ochroleuca</name>
    <name type="common">Gliocladium roseum</name>
    <dbReference type="NCBI Taxonomy" id="29856"/>
    <lineage>
        <taxon>Eukaryota</taxon>
        <taxon>Fungi</taxon>
        <taxon>Dikarya</taxon>
        <taxon>Ascomycota</taxon>
        <taxon>Pezizomycotina</taxon>
        <taxon>Sordariomycetes</taxon>
        <taxon>Hypocreomycetidae</taxon>
        <taxon>Hypocreales</taxon>
        <taxon>Bionectriaceae</taxon>
        <taxon>Clonostachys</taxon>
    </lineage>
</organism>
<keyword evidence="8" id="KW-1185">Reference proteome</keyword>
<comment type="similarity">
    <text evidence="2 6">Belongs to the cytochrome P450 family.</text>
</comment>
<evidence type="ECO:0008006" key="9">
    <source>
        <dbReference type="Google" id="ProtNLM"/>
    </source>
</evidence>
<evidence type="ECO:0000256" key="1">
    <source>
        <dbReference type="ARBA" id="ARBA00001971"/>
    </source>
</evidence>
<keyword evidence="5 6" id="KW-0408">Iron</keyword>
<evidence type="ECO:0000256" key="2">
    <source>
        <dbReference type="ARBA" id="ARBA00010617"/>
    </source>
</evidence>
<dbReference type="Proteomes" id="UP000766486">
    <property type="component" value="Unassembled WGS sequence"/>
</dbReference>
<evidence type="ECO:0000313" key="7">
    <source>
        <dbReference type="EMBL" id="VUC32417.1"/>
    </source>
</evidence>
<keyword evidence="3 6" id="KW-0479">Metal-binding</keyword>
<evidence type="ECO:0000256" key="4">
    <source>
        <dbReference type="ARBA" id="ARBA00023002"/>
    </source>
</evidence>
<evidence type="ECO:0000256" key="5">
    <source>
        <dbReference type="ARBA" id="ARBA00023004"/>
    </source>
</evidence>
<keyword evidence="4 6" id="KW-0560">Oxidoreductase</keyword>
<dbReference type="InterPro" id="IPR017972">
    <property type="entry name" value="Cyt_P450_CS"/>
</dbReference>
<dbReference type="PRINTS" id="PR00463">
    <property type="entry name" value="EP450I"/>
</dbReference>
<sequence>MMRKAQKTCTLADGTSLPQGRWVVVPAYSINRSSQWHDEPETFDAFRFSRLAERDGFGNRHGIVIPGRGFLTFGIGKHACPGRYFAAVEMKLLLAYLICNYDFKFAGNGRRSDKFFLFSCSPDYGAPLIVKRRMDSSKAFLGTSEGSNA</sequence>
<dbReference type="InterPro" id="IPR002401">
    <property type="entry name" value="Cyt_P450_E_grp-I"/>
</dbReference>
<proteinExistence type="inferred from homology"/>
<protein>
    <recommendedName>
        <fullName evidence="9">Cytochrome P450</fullName>
    </recommendedName>
</protein>
<dbReference type="InterPro" id="IPR001128">
    <property type="entry name" value="Cyt_P450"/>
</dbReference>
<name>A0ABY6UML2_BIOOC</name>
<keyword evidence="6" id="KW-0349">Heme</keyword>
<dbReference type="Gene3D" id="1.10.630.10">
    <property type="entry name" value="Cytochrome P450"/>
    <property type="match status" value="1"/>
</dbReference>
<gene>
    <name evidence="7" type="ORF">CLO192961_LOCUS328660</name>
</gene>
<keyword evidence="6" id="KW-0503">Monooxygenase</keyword>
<evidence type="ECO:0000313" key="8">
    <source>
        <dbReference type="Proteomes" id="UP000766486"/>
    </source>
</evidence>
<dbReference type="PROSITE" id="PS00086">
    <property type="entry name" value="CYTOCHROME_P450"/>
    <property type="match status" value="1"/>
</dbReference>
<dbReference type="PANTHER" id="PTHR46206">
    <property type="entry name" value="CYTOCHROME P450"/>
    <property type="match status" value="1"/>
</dbReference>
<comment type="caution">
    <text evidence="7">The sequence shown here is derived from an EMBL/GenBank/DDBJ whole genome shotgun (WGS) entry which is preliminary data.</text>
</comment>
<accession>A0ABY6UML2</accession>
<dbReference type="InterPro" id="IPR036396">
    <property type="entry name" value="Cyt_P450_sf"/>
</dbReference>
<reference evidence="7 8" key="1">
    <citation type="submission" date="2019-06" db="EMBL/GenBank/DDBJ databases">
        <authorList>
            <person name="Broberg M."/>
        </authorList>
    </citation>
    <scope>NUCLEOTIDE SEQUENCE [LARGE SCALE GENOMIC DNA]</scope>
</reference>
<evidence type="ECO:0000256" key="3">
    <source>
        <dbReference type="ARBA" id="ARBA00022723"/>
    </source>
</evidence>
<comment type="cofactor">
    <cofactor evidence="1">
        <name>heme</name>
        <dbReference type="ChEBI" id="CHEBI:30413"/>
    </cofactor>
</comment>
<dbReference type="EMBL" id="CABFNS010000851">
    <property type="protein sequence ID" value="VUC32417.1"/>
    <property type="molecule type" value="Genomic_DNA"/>
</dbReference>
<dbReference type="Pfam" id="PF00067">
    <property type="entry name" value="p450"/>
    <property type="match status" value="1"/>
</dbReference>